<dbReference type="GO" id="GO:0003677">
    <property type="term" value="F:DNA binding"/>
    <property type="evidence" value="ECO:0007669"/>
    <property type="project" value="InterPro"/>
</dbReference>
<dbReference type="Pfam" id="PF01428">
    <property type="entry name" value="zf-AN1"/>
    <property type="match status" value="1"/>
</dbReference>
<keyword evidence="4" id="KW-0862">Zinc</keyword>
<dbReference type="Proteomes" id="UP000188268">
    <property type="component" value="Unassembled WGS sequence"/>
</dbReference>
<dbReference type="STRING" id="210143.A0A1R3ITI0"/>
<evidence type="ECO:0000256" key="2">
    <source>
        <dbReference type="ARBA" id="ARBA00022723"/>
    </source>
</evidence>
<accession>A0A1R3ITI0</accession>
<dbReference type="InterPro" id="IPR050652">
    <property type="entry name" value="AN1_A20_ZnFinger"/>
</dbReference>
<dbReference type="SUPFAM" id="SSF118310">
    <property type="entry name" value="AN1-like Zinc finger"/>
    <property type="match status" value="1"/>
</dbReference>
<dbReference type="OMA" id="KKVERCE"/>
<feature type="domain" description="AN1-type" evidence="7">
    <location>
        <begin position="98"/>
        <end position="144"/>
    </location>
</feature>
<dbReference type="SMART" id="SM00154">
    <property type="entry name" value="ZnF_AN1"/>
    <property type="match status" value="1"/>
</dbReference>
<dbReference type="InterPro" id="IPR035896">
    <property type="entry name" value="AN1-like_Znf"/>
</dbReference>
<evidence type="ECO:0000256" key="5">
    <source>
        <dbReference type="PROSITE-ProRule" id="PRU00449"/>
    </source>
</evidence>
<dbReference type="EMBL" id="AWWV01009540">
    <property type="protein sequence ID" value="OMO85888.1"/>
    <property type="molecule type" value="Genomic_DNA"/>
</dbReference>
<dbReference type="SUPFAM" id="SSF57716">
    <property type="entry name" value="Glucocorticoid receptor-like (DNA-binding domain)"/>
    <property type="match status" value="1"/>
</dbReference>
<name>A0A1R3ITI0_COCAP</name>
<sequence length="164" mass="18381">MDSEESMVPKLCLKGCSFHGSPQTDNLCSQCYKDFLKTELQQNQNRNPIDQNPLISTTNQPPKFCFTFNDPFRVNTIDTSCFSFGSTNSNNSGAAVLTNTKNRCDTCNKRVGLLGFDCRCGNVFCGKHRYPEEHGCCVDFKAIGREALVKENPVCKGDKLQFRI</sequence>
<dbReference type="PROSITE" id="PS51039">
    <property type="entry name" value="ZF_AN1"/>
    <property type="match status" value="1"/>
</dbReference>
<dbReference type="PANTHER" id="PTHR10634:SF124">
    <property type="entry name" value="ZINC FINGER A20 AND AN1 DOMAIN-CONTAINING STRESS-ASSOCIATED PROTEIN 8-RELATED"/>
    <property type="match status" value="1"/>
</dbReference>
<dbReference type="InterPro" id="IPR002653">
    <property type="entry name" value="Znf_A20"/>
</dbReference>
<comment type="function">
    <text evidence="1">May be involved in environmental stress response.</text>
</comment>
<dbReference type="Pfam" id="PF01754">
    <property type="entry name" value="zf-A20"/>
    <property type="match status" value="1"/>
</dbReference>
<evidence type="ECO:0000256" key="3">
    <source>
        <dbReference type="ARBA" id="ARBA00022771"/>
    </source>
</evidence>
<dbReference type="PROSITE" id="PS51036">
    <property type="entry name" value="ZF_A20"/>
    <property type="match status" value="1"/>
</dbReference>
<dbReference type="Gene3D" id="1.20.5.4770">
    <property type="match status" value="1"/>
</dbReference>
<dbReference type="Gene3D" id="4.10.1110.10">
    <property type="entry name" value="AN1-like Zinc finger"/>
    <property type="match status" value="1"/>
</dbReference>
<dbReference type="AlphaFoldDB" id="A0A1R3ITI0"/>
<dbReference type="PANTHER" id="PTHR10634">
    <property type="entry name" value="AN1-TYPE ZINC FINGER PROTEIN"/>
    <property type="match status" value="1"/>
</dbReference>
<evidence type="ECO:0000256" key="4">
    <source>
        <dbReference type="ARBA" id="ARBA00022833"/>
    </source>
</evidence>
<keyword evidence="9" id="KW-1185">Reference proteome</keyword>
<dbReference type="InterPro" id="IPR000058">
    <property type="entry name" value="Znf_AN1"/>
</dbReference>
<dbReference type="GO" id="GO:0008270">
    <property type="term" value="F:zinc ion binding"/>
    <property type="evidence" value="ECO:0007669"/>
    <property type="project" value="UniProtKB-KW"/>
</dbReference>
<evidence type="ECO:0000256" key="1">
    <source>
        <dbReference type="ARBA" id="ARBA00003732"/>
    </source>
</evidence>
<feature type="domain" description="A20-type" evidence="6">
    <location>
        <begin position="6"/>
        <end position="40"/>
    </location>
</feature>
<keyword evidence="3 5" id="KW-0863">Zinc-finger</keyword>
<dbReference type="OrthoDB" id="428577at2759"/>
<evidence type="ECO:0000259" key="6">
    <source>
        <dbReference type="PROSITE" id="PS51036"/>
    </source>
</evidence>
<reference evidence="8 9" key="1">
    <citation type="submission" date="2013-09" db="EMBL/GenBank/DDBJ databases">
        <title>Corchorus capsularis genome sequencing.</title>
        <authorList>
            <person name="Alam M."/>
            <person name="Haque M.S."/>
            <person name="Islam M.S."/>
            <person name="Emdad E.M."/>
            <person name="Islam M.M."/>
            <person name="Ahmed B."/>
            <person name="Halim A."/>
            <person name="Hossen Q.M.M."/>
            <person name="Hossain M.Z."/>
            <person name="Ahmed R."/>
            <person name="Khan M.M."/>
            <person name="Islam R."/>
            <person name="Rashid M.M."/>
            <person name="Khan S.A."/>
            <person name="Rahman M.S."/>
            <person name="Alam M."/>
        </authorList>
    </citation>
    <scope>NUCLEOTIDE SEQUENCE [LARGE SCALE GENOMIC DNA]</scope>
    <source>
        <strain evidence="9">cv. CVL-1</strain>
        <tissue evidence="8">Whole seedling</tissue>
    </source>
</reference>
<organism evidence="8 9">
    <name type="scientific">Corchorus capsularis</name>
    <name type="common">Jute</name>
    <dbReference type="NCBI Taxonomy" id="210143"/>
    <lineage>
        <taxon>Eukaryota</taxon>
        <taxon>Viridiplantae</taxon>
        <taxon>Streptophyta</taxon>
        <taxon>Embryophyta</taxon>
        <taxon>Tracheophyta</taxon>
        <taxon>Spermatophyta</taxon>
        <taxon>Magnoliopsida</taxon>
        <taxon>eudicotyledons</taxon>
        <taxon>Gunneridae</taxon>
        <taxon>Pentapetalae</taxon>
        <taxon>rosids</taxon>
        <taxon>malvids</taxon>
        <taxon>Malvales</taxon>
        <taxon>Malvaceae</taxon>
        <taxon>Grewioideae</taxon>
        <taxon>Apeibeae</taxon>
        <taxon>Corchorus</taxon>
    </lineage>
</organism>
<evidence type="ECO:0000259" key="7">
    <source>
        <dbReference type="PROSITE" id="PS51039"/>
    </source>
</evidence>
<dbReference type="SMART" id="SM00259">
    <property type="entry name" value="ZnF_A20"/>
    <property type="match status" value="1"/>
</dbReference>
<evidence type="ECO:0000313" key="9">
    <source>
        <dbReference type="Proteomes" id="UP000188268"/>
    </source>
</evidence>
<dbReference type="FunFam" id="4.10.1110.10:FF:000001">
    <property type="entry name" value="Zinc finger AN1-type containing 6"/>
    <property type="match status" value="1"/>
</dbReference>
<protein>
    <submittedName>
        <fullName evidence="8">Zinc finger, AN1-type</fullName>
    </submittedName>
</protein>
<keyword evidence="2" id="KW-0479">Metal-binding</keyword>
<gene>
    <name evidence="8" type="ORF">CCACVL1_09938</name>
</gene>
<comment type="caution">
    <text evidence="8">The sequence shown here is derived from an EMBL/GenBank/DDBJ whole genome shotgun (WGS) entry which is preliminary data.</text>
</comment>
<dbReference type="Gramene" id="OMO85888">
    <property type="protein sequence ID" value="OMO85888"/>
    <property type="gene ID" value="CCACVL1_09938"/>
</dbReference>
<evidence type="ECO:0000313" key="8">
    <source>
        <dbReference type="EMBL" id="OMO85888.1"/>
    </source>
</evidence>
<proteinExistence type="predicted"/>